<reference evidence="3" key="1">
    <citation type="submission" date="2025-08" db="UniProtKB">
        <authorList>
            <consortium name="RefSeq"/>
        </authorList>
    </citation>
    <scope>IDENTIFICATION</scope>
    <source>
        <tissue evidence="3">Skeletal muscle</tissue>
    </source>
</reference>
<dbReference type="PANTHER" id="PTHR32289">
    <property type="entry name" value="PROTEIN FAM167A"/>
    <property type="match status" value="1"/>
</dbReference>
<dbReference type="Proteomes" id="UP000504617">
    <property type="component" value="Unplaced"/>
</dbReference>
<dbReference type="Pfam" id="PF11652">
    <property type="entry name" value="FAM167"/>
    <property type="match status" value="1"/>
</dbReference>
<protein>
    <submittedName>
        <fullName evidence="3">Protein FAM167B</fullName>
    </submittedName>
</protein>
<accession>A0A6I9XT66</accession>
<dbReference type="GeneID" id="106542606"/>
<dbReference type="KEGG" id="tsr:106542606"/>
<organism evidence="2 3">
    <name type="scientific">Thamnophis sirtalis</name>
    <dbReference type="NCBI Taxonomy" id="35019"/>
    <lineage>
        <taxon>Eukaryota</taxon>
        <taxon>Metazoa</taxon>
        <taxon>Chordata</taxon>
        <taxon>Craniata</taxon>
        <taxon>Vertebrata</taxon>
        <taxon>Euteleostomi</taxon>
        <taxon>Lepidosauria</taxon>
        <taxon>Squamata</taxon>
        <taxon>Bifurcata</taxon>
        <taxon>Unidentata</taxon>
        <taxon>Episquamata</taxon>
        <taxon>Toxicofera</taxon>
        <taxon>Serpentes</taxon>
        <taxon>Colubroidea</taxon>
        <taxon>Colubridae</taxon>
        <taxon>Natricinae</taxon>
        <taxon>Thamnophis</taxon>
    </lineage>
</organism>
<comment type="similarity">
    <text evidence="1">Belongs to the FAM167 (SEC) family.</text>
</comment>
<evidence type="ECO:0000313" key="3">
    <source>
        <dbReference type="RefSeq" id="XP_013913863.1"/>
    </source>
</evidence>
<dbReference type="AlphaFoldDB" id="A0A6I9XT66"/>
<sequence>MQRVHTEKESEFVILSSVETHSVLGISAMALVRFKELGEDDLNLEEENLDSVKALTTKLKLQTRRPSYLEWKAHVQSPSWRNGLRDGALKTHLEKQGEEAVGEEDQARGPLKSVCGFPTIGMAFEWLRMELRKMQALDNQLARQLIGLRAQIHQLKVEQACHRHKEMLDDATFELEGCEEDSDLLCNIPPKMAFLLSTPLKHIGVTRMNINSRRFSLC</sequence>
<dbReference type="CTD" id="84734"/>
<name>A0A6I9XT66_9SAUR</name>
<gene>
    <name evidence="3" type="primary">FAM167B</name>
</gene>
<dbReference type="InterPro" id="IPR051771">
    <property type="entry name" value="FAM167_domain"/>
</dbReference>
<dbReference type="InterPro" id="IPR024280">
    <property type="entry name" value="FAM167"/>
</dbReference>
<proteinExistence type="inferred from homology"/>
<evidence type="ECO:0000313" key="2">
    <source>
        <dbReference type="Proteomes" id="UP000504617"/>
    </source>
</evidence>
<dbReference type="OrthoDB" id="5965452at2759"/>
<evidence type="ECO:0000256" key="1">
    <source>
        <dbReference type="ARBA" id="ARBA00005489"/>
    </source>
</evidence>
<keyword evidence="2" id="KW-1185">Reference proteome</keyword>
<dbReference type="PANTHER" id="PTHR32289:SF4">
    <property type="entry name" value="PROTEIN FAM167B"/>
    <property type="match status" value="1"/>
</dbReference>
<dbReference type="RefSeq" id="XP_013913863.1">
    <property type="nucleotide sequence ID" value="XM_014058388.1"/>
</dbReference>